<evidence type="ECO:0000259" key="9">
    <source>
        <dbReference type="Pfam" id="PF13515"/>
    </source>
</evidence>
<evidence type="ECO:0000256" key="3">
    <source>
        <dbReference type="ARBA" id="ARBA00022989"/>
    </source>
</evidence>
<evidence type="ECO:0000259" key="8">
    <source>
        <dbReference type="Pfam" id="PF10337"/>
    </source>
</evidence>
<keyword evidence="2 6" id="KW-0812">Transmembrane</keyword>
<evidence type="ECO:0000313" key="11">
    <source>
        <dbReference type="Proteomes" id="UP000247233"/>
    </source>
</evidence>
<evidence type="ECO:0000256" key="6">
    <source>
        <dbReference type="SAM" id="Phobius"/>
    </source>
</evidence>
<dbReference type="PANTHER" id="PTHR37994">
    <property type="entry name" value="ARAE_2_N DOMAIN-CONTAINING PROTEIN-RELATED"/>
    <property type="match status" value="1"/>
</dbReference>
<dbReference type="EMBL" id="MSFL01000021">
    <property type="protein sequence ID" value="PWY75463.1"/>
    <property type="molecule type" value="Genomic_DNA"/>
</dbReference>
<dbReference type="Pfam" id="PF10337">
    <property type="entry name" value="ArAE_2_N"/>
    <property type="match status" value="1"/>
</dbReference>
<evidence type="ECO:0000256" key="2">
    <source>
        <dbReference type="ARBA" id="ARBA00022692"/>
    </source>
</evidence>
<dbReference type="InterPro" id="IPR049453">
    <property type="entry name" value="Memb_transporter_dom"/>
</dbReference>
<evidence type="ECO:0000256" key="1">
    <source>
        <dbReference type="ARBA" id="ARBA00004141"/>
    </source>
</evidence>
<dbReference type="Pfam" id="PF13515">
    <property type="entry name" value="FUSC_2"/>
    <property type="match status" value="1"/>
</dbReference>
<dbReference type="InterPro" id="IPR018820">
    <property type="entry name" value="BRE4-related_DUF2421"/>
</dbReference>
<dbReference type="InterPro" id="IPR018823">
    <property type="entry name" value="ArAE_2_N"/>
</dbReference>
<evidence type="ECO:0000259" key="7">
    <source>
        <dbReference type="Pfam" id="PF10334"/>
    </source>
</evidence>
<feature type="compositionally biased region" description="Polar residues" evidence="5">
    <location>
        <begin position="885"/>
        <end position="895"/>
    </location>
</feature>
<evidence type="ECO:0000313" key="10">
    <source>
        <dbReference type="EMBL" id="PWY75463.1"/>
    </source>
</evidence>
<dbReference type="GO" id="GO:0016020">
    <property type="term" value="C:membrane"/>
    <property type="evidence" value="ECO:0007669"/>
    <property type="project" value="UniProtKB-SubCell"/>
</dbReference>
<sequence length="1062" mass="118026">MAPAGGSSSGGGTMGKWVSVLNPLTWRERLGLDARSFLFMLKGALPPTIVIAISQSSAIADITTTIGYLAALISILSQALMPRAKFMKIVFFDIFSACVSSSLCCLALFCAIKAREHNTPADASYSSEACAVSAIWLIFMMWISNTIRAWRPQELQDPMVAFSIFALVTLTRGGMFTSLSEALSFVARLLKGFMIGFSIAIGVSLFILPITCRGHVFQDVKGYVAQIDAVLQAQIGFVKGTSEAWTGGQGLLKRSRTARSMREMENHTEGSDLESKQKQLTAAITKLNALHGKLQSDLMYSKDEIAWGKLSADDLIKIGNLLRSLLLPLSGMAMLPDVLDMIIKHETTRSNSVGSLDDDEELPLKQSEIKKVTETLEDRLVESSRLVTAGLQYVLLTLELVKRKTMEKQRSARGDEEASGEMLSPLQDDFASRFAREMRHYLSRRKDLTRTLASLEAFSVAEKLNDASSENDTRTVASDPDVKQEFFLILYMGHLQESLLKATLDMIQFADGKVEDGTMKGNRLICPPLNTIMRWFALTEKDDRAEPDSKQSSSSYAESNVRKLPDPEHLPPANWFEKSSLALHYLSHFIRSEQSVFGFRVSAAAFCVGILAYLRQTQEFFVHQRCIWAMIVIVIGMNPTSGQTMFGFIARIVATAFSVVLSLIVWYIVDEKTPGVIVFLYLANVLEYYFYVNFPQYFGASVVAIVTLNVIVGYELQVRKLGLELATSNGQPYYPIYLFGPYKLAAVAAGCAISFFWVIFPYPITAKSTLRKALGRGLFVLAKFYSCMHSTIELWLTSELGNEADVRAASQELERARHKVFREEMILLNSLRMHSHFSTFEPPIGGKFPKETYDRIIAQIQRVLMSMALMAQTTQTLDALAVKTPTPSNTNSDGTASPDPTADPDTDANTNTNTNPFNPDPDDKQNDRWISNLASIALHSSDFKSHKISSLLCHLSASMMNAQPLPPYLAPVDSFPLAREMQRIDGELLNIRHVEDPAFSAFVCLEVLRSVVSFGVGDLLGNVKSLVGELSFDFRVRHVLDREEVERLIGDGDEDHHTRDEE</sequence>
<evidence type="ECO:0000256" key="4">
    <source>
        <dbReference type="ARBA" id="ARBA00023136"/>
    </source>
</evidence>
<feature type="transmembrane region" description="Helical" evidence="6">
    <location>
        <begin position="159"/>
        <end position="179"/>
    </location>
</feature>
<accession>A0A317VM62</accession>
<feature type="transmembrane region" description="Helical" evidence="6">
    <location>
        <begin position="126"/>
        <end position="147"/>
    </location>
</feature>
<feature type="transmembrane region" description="Helical" evidence="6">
    <location>
        <begin position="89"/>
        <end position="114"/>
    </location>
</feature>
<dbReference type="STRING" id="1448321.A0A317VM62"/>
<feature type="region of interest" description="Disordered" evidence="5">
    <location>
        <begin position="544"/>
        <end position="565"/>
    </location>
</feature>
<feature type="compositionally biased region" description="Low complexity" evidence="5">
    <location>
        <begin position="907"/>
        <end position="917"/>
    </location>
</feature>
<evidence type="ECO:0000256" key="5">
    <source>
        <dbReference type="SAM" id="MobiDB-lite"/>
    </source>
</evidence>
<feature type="domain" description="Putative ER transporter 6TM N-terminal" evidence="8">
    <location>
        <begin position="125"/>
        <end position="384"/>
    </location>
</feature>
<reference evidence="10 11" key="1">
    <citation type="submission" date="2016-12" db="EMBL/GenBank/DDBJ databases">
        <title>The genomes of Aspergillus section Nigri reveals drivers in fungal speciation.</title>
        <authorList>
            <consortium name="DOE Joint Genome Institute"/>
            <person name="Vesth T.C."/>
            <person name="Nybo J."/>
            <person name="Theobald S."/>
            <person name="Brandl J."/>
            <person name="Frisvad J.C."/>
            <person name="Nielsen K.F."/>
            <person name="Lyhne E.K."/>
            <person name="Kogle M.E."/>
            <person name="Kuo A."/>
            <person name="Riley R."/>
            <person name="Clum A."/>
            <person name="Nolan M."/>
            <person name="Lipzen A."/>
            <person name="Salamov A."/>
            <person name="Henrissat B."/>
            <person name="Wiebenga A."/>
            <person name="De Vries R.P."/>
            <person name="Grigoriev I.V."/>
            <person name="Mortensen U.H."/>
            <person name="Andersen M.R."/>
            <person name="Baker S.E."/>
        </authorList>
    </citation>
    <scope>NUCLEOTIDE SEQUENCE [LARGE SCALE GENOMIC DNA]</scope>
    <source>
        <strain evidence="10 11">CBS 117.55</strain>
    </source>
</reference>
<name>A0A317VM62_9EURO</name>
<comment type="subcellular location">
    <subcellularLocation>
        <location evidence="1">Membrane</location>
        <topology evidence="1">Multi-pass membrane protein</topology>
    </subcellularLocation>
</comment>
<dbReference type="Proteomes" id="UP000247233">
    <property type="component" value="Unassembled WGS sequence"/>
</dbReference>
<dbReference type="AlphaFoldDB" id="A0A317VM62"/>
<dbReference type="OrthoDB" id="2274698at2759"/>
<feature type="transmembrane region" description="Helical" evidence="6">
    <location>
        <begin position="697"/>
        <end position="716"/>
    </location>
</feature>
<feature type="transmembrane region" description="Helical" evidence="6">
    <location>
        <begin position="185"/>
        <end position="208"/>
    </location>
</feature>
<organism evidence="10 11">
    <name type="scientific">Aspergillus heteromorphus CBS 117.55</name>
    <dbReference type="NCBI Taxonomy" id="1448321"/>
    <lineage>
        <taxon>Eukaryota</taxon>
        <taxon>Fungi</taxon>
        <taxon>Dikarya</taxon>
        <taxon>Ascomycota</taxon>
        <taxon>Pezizomycotina</taxon>
        <taxon>Eurotiomycetes</taxon>
        <taxon>Eurotiomycetidae</taxon>
        <taxon>Eurotiales</taxon>
        <taxon>Aspergillaceae</taxon>
        <taxon>Aspergillus</taxon>
        <taxon>Aspergillus subgen. Circumdati</taxon>
    </lineage>
</organism>
<feature type="region of interest" description="Disordered" evidence="5">
    <location>
        <begin position="883"/>
        <end position="926"/>
    </location>
</feature>
<feature type="domain" description="Integral membrane bound transporter" evidence="9">
    <location>
        <begin position="619"/>
        <end position="757"/>
    </location>
</feature>
<feature type="transmembrane region" description="Helical" evidence="6">
    <location>
        <begin position="597"/>
        <end position="614"/>
    </location>
</feature>
<keyword evidence="11" id="KW-1185">Reference proteome</keyword>
<feature type="domain" description="DUF2421" evidence="7">
    <location>
        <begin position="761"/>
        <end position="878"/>
    </location>
</feature>
<protein>
    <submittedName>
        <fullName evidence="10">MFS transporter</fullName>
    </submittedName>
</protein>
<dbReference type="Pfam" id="PF10334">
    <property type="entry name" value="BRE4"/>
    <property type="match status" value="1"/>
</dbReference>
<keyword evidence="4 6" id="KW-0472">Membrane</keyword>
<feature type="transmembrane region" description="Helical" evidence="6">
    <location>
        <begin position="736"/>
        <end position="762"/>
    </location>
</feature>
<feature type="transmembrane region" description="Helical" evidence="6">
    <location>
        <begin position="620"/>
        <end position="636"/>
    </location>
</feature>
<dbReference type="VEuPathDB" id="FungiDB:BO70DRAFT_381159"/>
<dbReference type="PANTHER" id="PTHR37994:SF4">
    <property type="entry name" value="ER TRANSPORTER 6TM N-TERMINAL DOMAIN-CONTAINING PROTEIN-RELATED"/>
    <property type="match status" value="1"/>
</dbReference>
<comment type="caution">
    <text evidence="10">The sequence shown here is derived from an EMBL/GenBank/DDBJ whole genome shotgun (WGS) entry which is preliminary data.</text>
</comment>
<proteinExistence type="predicted"/>
<keyword evidence="3 6" id="KW-1133">Transmembrane helix</keyword>
<dbReference type="RefSeq" id="XP_025397429.1">
    <property type="nucleotide sequence ID" value="XM_025545450.1"/>
</dbReference>
<feature type="transmembrane region" description="Helical" evidence="6">
    <location>
        <begin position="648"/>
        <end position="669"/>
    </location>
</feature>
<dbReference type="GeneID" id="37067687"/>
<gene>
    <name evidence="10" type="ORF">BO70DRAFT_381159</name>
</gene>